<name>A0A3P6S391_DIBLA</name>
<organism evidence="1 2">
    <name type="scientific">Dibothriocephalus latus</name>
    <name type="common">Fish tapeworm</name>
    <name type="synonym">Diphyllobothrium latum</name>
    <dbReference type="NCBI Taxonomy" id="60516"/>
    <lineage>
        <taxon>Eukaryota</taxon>
        <taxon>Metazoa</taxon>
        <taxon>Spiralia</taxon>
        <taxon>Lophotrochozoa</taxon>
        <taxon>Platyhelminthes</taxon>
        <taxon>Cestoda</taxon>
        <taxon>Eucestoda</taxon>
        <taxon>Diphyllobothriidea</taxon>
        <taxon>Diphyllobothriidae</taxon>
        <taxon>Dibothriocephalus</taxon>
    </lineage>
</organism>
<evidence type="ECO:0000313" key="2">
    <source>
        <dbReference type="Proteomes" id="UP000281553"/>
    </source>
</evidence>
<dbReference type="EMBL" id="UYRU01012919">
    <property type="protein sequence ID" value="VDK48588.1"/>
    <property type="molecule type" value="Genomic_DNA"/>
</dbReference>
<accession>A0A3P6S391</accession>
<reference evidence="1 2" key="1">
    <citation type="submission" date="2018-11" db="EMBL/GenBank/DDBJ databases">
        <authorList>
            <consortium name="Pathogen Informatics"/>
        </authorList>
    </citation>
    <scope>NUCLEOTIDE SEQUENCE [LARGE SCALE GENOMIC DNA]</scope>
</reference>
<dbReference type="AlphaFoldDB" id="A0A3P6S391"/>
<proteinExistence type="predicted"/>
<evidence type="ECO:0000313" key="1">
    <source>
        <dbReference type="EMBL" id="VDK48588.1"/>
    </source>
</evidence>
<sequence length="86" mass="9046">MANLLGIPAGTLPSGLSVERSDLEKLRHACAGSLVIPDAADKDEAAYYDDYGSRSPTHYYQFPVSLAALGPVRSMPFFAASSLGGI</sequence>
<dbReference type="Proteomes" id="UP000281553">
    <property type="component" value="Unassembled WGS sequence"/>
</dbReference>
<gene>
    <name evidence="1" type="ORF">DILT_LOCUS1669</name>
</gene>
<protein>
    <submittedName>
        <fullName evidence="1">Uncharacterized protein</fullName>
    </submittedName>
</protein>
<keyword evidence="2" id="KW-1185">Reference proteome</keyword>